<evidence type="ECO:0000256" key="1">
    <source>
        <dbReference type="ARBA" id="ARBA00022801"/>
    </source>
</evidence>
<dbReference type="InterPro" id="IPR029058">
    <property type="entry name" value="AB_hydrolase_fold"/>
</dbReference>
<comment type="caution">
    <text evidence="4">The sequence shown here is derived from an EMBL/GenBank/DDBJ whole genome shotgun (WGS) entry which is preliminary data.</text>
</comment>
<dbReference type="AlphaFoldDB" id="A0A3E1NJW0"/>
<dbReference type="GO" id="GO:0004252">
    <property type="term" value="F:serine-type endopeptidase activity"/>
    <property type="evidence" value="ECO:0007669"/>
    <property type="project" value="TreeGrafter"/>
</dbReference>
<evidence type="ECO:0000313" key="4">
    <source>
        <dbReference type="EMBL" id="RFM28226.1"/>
    </source>
</evidence>
<organism evidence="4 5">
    <name type="scientific">Deminuibacter soli</name>
    <dbReference type="NCBI Taxonomy" id="2291815"/>
    <lineage>
        <taxon>Bacteria</taxon>
        <taxon>Pseudomonadati</taxon>
        <taxon>Bacteroidota</taxon>
        <taxon>Chitinophagia</taxon>
        <taxon>Chitinophagales</taxon>
        <taxon>Chitinophagaceae</taxon>
        <taxon>Deminuibacter</taxon>
    </lineage>
</organism>
<keyword evidence="5" id="KW-1185">Reference proteome</keyword>
<dbReference type="SUPFAM" id="SSF69304">
    <property type="entry name" value="Tricorn protease N-terminal domain"/>
    <property type="match status" value="1"/>
</dbReference>
<evidence type="ECO:0000256" key="2">
    <source>
        <dbReference type="SAM" id="SignalP"/>
    </source>
</evidence>
<sequence length="906" mass="102623">MMMPMKKFSIILMQLCFMTGICFSQKMIIDSSVFDKWDHIKFWRISNNGRYVTFAHGVGSGGGSCNWEVASLFTAGNPDKAAIALFTGDSSIARLDFSYNSAYVFAQLEKRIGIYNINTHVTDFIQNAKLVDQFAYNGQAAIAFYKNDSFCIRSVDNLKDSVWKGVRKHWINRQQSAIVLETAADLLWLDLKTASVKKMGITGKVNLACFDSTGNKLAYISETAGNNHLFYYNAPTGKADSINLLSLLGSDFTLTNKDVAFNADGTCIFFTVFVKDSIHGAAAQSTGLALWSYKAEDISTERERVHRELRRNKKSYLHAVINLSNEKAYCLGSTDDVTWTGAEGLPRRDYLLYSETAFDVDYWWHPDFYQSLYIVSVKTGERKCLVNHSRSKLSAVSLSPGQKFVTWFDAKTHEFSTYEIATGIRRTGNWSIPVPIYENAGEIMGRDIPYGILKWAEADSALYVYDKYDIWQADPMQVKKPVNVTHGYGRRNKIIFRFAYNEKSCLIKLTPEQLLVGLHEQNLDNGFYKLSKRANEDPQICAGGPFVYYFPQLFSGNGAIFPGGMVPEKAADTAVYLLNRSNEHEASNLFITGDFKQVLQVSHINPEKDYNWYTTALVKFQLPNGSRSQGILYKPENLDTSKKYPLIFDYYEKRSPELHKYIGPEWSGSRINIPAYVSDGYLVFVPDMQYTVGNPGEGVLNTVTAAVHELSHLSYVDISRLGLQGHSFGGFETNYLITHSTLFAAACEASGQSDFVSGYNSMYQRGTGADILSRQDQYERKQSNIGASMWERPALYIKNSPVFMADKISTPLLILHNREDMSVPFAQAVELFYSMRRNNKKVWMLEYEGEGHGVGKIENRRDYTIRMKQFFDHYLKKLPPPRWMTAGAEQLDRLNDFRLDSSGIIP</sequence>
<dbReference type="PANTHER" id="PTHR42776:SF27">
    <property type="entry name" value="DIPEPTIDYL PEPTIDASE FAMILY MEMBER 6"/>
    <property type="match status" value="1"/>
</dbReference>
<keyword evidence="2" id="KW-0732">Signal</keyword>
<evidence type="ECO:0000313" key="5">
    <source>
        <dbReference type="Proteomes" id="UP000261284"/>
    </source>
</evidence>
<feature type="domain" description="Peptidase S9 prolyl oligopeptidase catalytic" evidence="3">
    <location>
        <begin position="695"/>
        <end position="877"/>
    </location>
</feature>
<proteinExistence type="predicted"/>
<reference evidence="4 5" key="1">
    <citation type="submission" date="2018-08" db="EMBL/GenBank/DDBJ databases">
        <title>Chitinophagaceae sp. K23C18032701, a novel bacterium isolated from forest soil.</title>
        <authorList>
            <person name="Wang C."/>
        </authorList>
    </citation>
    <scope>NUCLEOTIDE SEQUENCE [LARGE SCALE GENOMIC DNA]</scope>
    <source>
        <strain evidence="4 5">K23C18032701</strain>
    </source>
</reference>
<accession>A0A3E1NJW0</accession>
<dbReference type="Pfam" id="PF00326">
    <property type="entry name" value="Peptidase_S9"/>
    <property type="match status" value="1"/>
</dbReference>
<dbReference type="Proteomes" id="UP000261284">
    <property type="component" value="Unassembled WGS sequence"/>
</dbReference>
<feature type="chain" id="PRO_5017641903" evidence="2">
    <location>
        <begin position="25"/>
        <end position="906"/>
    </location>
</feature>
<name>A0A3E1NJW0_9BACT</name>
<dbReference type="EMBL" id="QTJU01000003">
    <property type="protein sequence ID" value="RFM28226.1"/>
    <property type="molecule type" value="Genomic_DNA"/>
</dbReference>
<dbReference type="SUPFAM" id="SSF53474">
    <property type="entry name" value="alpha/beta-Hydrolases"/>
    <property type="match status" value="1"/>
</dbReference>
<protein>
    <submittedName>
        <fullName evidence="4">S9 family peptidase</fullName>
    </submittedName>
</protein>
<dbReference type="GO" id="GO:0006508">
    <property type="term" value="P:proteolysis"/>
    <property type="evidence" value="ECO:0007669"/>
    <property type="project" value="InterPro"/>
</dbReference>
<evidence type="ECO:0000259" key="3">
    <source>
        <dbReference type="Pfam" id="PF00326"/>
    </source>
</evidence>
<gene>
    <name evidence="4" type="ORF">DXN05_11960</name>
</gene>
<dbReference type="InterPro" id="IPR001375">
    <property type="entry name" value="Peptidase_S9_cat"/>
</dbReference>
<keyword evidence="1" id="KW-0378">Hydrolase</keyword>
<dbReference type="PANTHER" id="PTHR42776">
    <property type="entry name" value="SERINE PEPTIDASE S9 FAMILY MEMBER"/>
    <property type="match status" value="1"/>
</dbReference>
<dbReference type="Gene3D" id="3.40.50.1820">
    <property type="entry name" value="alpha/beta hydrolase"/>
    <property type="match status" value="1"/>
</dbReference>
<feature type="signal peptide" evidence="2">
    <location>
        <begin position="1"/>
        <end position="24"/>
    </location>
</feature>